<dbReference type="OrthoDB" id="5297629at2"/>
<proteinExistence type="predicted"/>
<dbReference type="STRING" id="1122195.SAMN02745164_01265"/>
<accession>A0A1M4WUE3</accession>
<evidence type="ECO:0000313" key="3">
    <source>
        <dbReference type="Proteomes" id="UP000184334"/>
    </source>
</evidence>
<sequence>MEKLIIKPTKSTPEIIFDPEKNILSIKGESYPENSFDFYNPIFEWLENYINNLDIETEVIFNFDISYLNTSSTKSIMFILDILEEAYNKNKNVKINWYYDEDNEFSYEIAENFMEDLTIPFTLIKK</sequence>
<feature type="domain" description="SiaC family regulatory phosphoprotein" evidence="1">
    <location>
        <begin position="6"/>
        <end position="125"/>
    </location>
</feature>
<dbReference type="AlphaFoldDB" id="A0A1M4WUE3"/>
<dbReference type="Proteomes" id="UP000184334">
    <property type="component" value="Unassembled WGS sequence"/>
</dbReference>
<evidence type="ECO:0000313" key="2">
    <source>
        <dbReference type="EMBL" id="SHE84879.1"/>
    </source>
</evidence>
<protein>
    <recommendedName>
        <fullName evidence="1">SiaC family regulatory phosphoprotein domain-containing protein</fullName>
    </recommendedName>
</protein>
<dbReference type="RefSeq" id="WP_072864611.1">
    <property type="nucleotide sequence ID" value="NZ_FQUI01000018.1"/>
</dbReference>
<keyword evidence="3" id="KW-1185">Reference proteome</keyword>
<comment type="caution">
    <text evidence="2">The sequence shown here is derived from an EMBL/GenBank/DDBJ whole genome shotgun (WGS) entry which is preliminary data.</text>
</comment>
<dbReference type="InterPro" id="IPR018530">
    <property type="entry name" value="SiaC"/>
</dbReference>
<name>A0A1M4WUE3_MARH1</name>
<evidence type="ECO:0000259" key="1">
    <source>
        <dbReference type="Pfam" id="PF09345"/>
    </source>
</evidence>
<dbReference type="Pfam" id="PF09345">
    <property type="entry name" value="SiaC"/>
    <property type="match status" value="1"/>
</dbReference>
<dbReference type="EMBL" id="FQUI01000018">
    <property type="protein sequence ID" value="SHE84879.1"/>
    <property type="molecule type" value="Genomic_DNA"/>
</dbReference>
<organism evidence="2 3">
    <name type="scientific">Marinitoga hydrogenitolerans (strain DSM 16785 / JCM 12826 / AT1271)</name>
    <dbReference type="NCBI Taxonomy" id="1122195"/>
    <lineage>
        <taxon>Bacteria</taxon>
        <taxon>Thermotogati</taxon>
        <taxon>Thermotogota</taxon>
        <taxon>Thermotogae</taxon>
        <taxon>Petrotogales</taxon>
        <taxon>Petrotogaceae</taxon>
        <taxon>Marinitoga</taxon>
    </lineage>
</organism>
<reference evidence="2" key="1">
    <citation type="submission" date="2016-11" db="EMBL/GenBank/DDBJ databases">
        <authorList>
            <person name="Varghese N."/>
            <person name="Submissions S."/>
        </authorList>
    </citation>
    <scope>NUCLEOTIDE SEQUENCE [LARGE SCALE GENOMIC DNA]</scope>
    <source>
        <strain evidence="2">DSM 16785</strain>
    </source>
</reference>
<gene>
    <name evidence="2" type="ORF">SAMN02745164_01265</name>
</gene>